<keyword evidence="4" id="KW-1133">Transmembrane helix</keyword>
<keyword evidence="4" id="KW-0472">Membrane</keyword>
<gene>
    <name evidence="5" type="ORF">SEMRO_367_G127740.1</name>
</gene>
<name>A0A9N8DUI8_9STRA</name>
<dbReference type="Gene3D" id="3.80.10.10">
    <property type="entry name" value="Ribonuclease Inhibitor"/>
    <property type="match status" value="3"/>
</dbReference>
<comment type="caution">
    <text evidence="5">The sequence shown here is derived from an EMBL/GenBank/DDBJ whole genome shotgun (WGS) entry which is preliminary data.</text>
</comment>
<dbReference type="OrthoDB" id="676979at2759"/>
<dbReference type="Proteomes" id="UP001153069">
    <property type="component" value="Unassembled WGS sequence"/>
</dbReference>
<dbReference type="InterPro" id="IPR001611">
    <property type="entry name" value="Leu-rich_rpt"/>
</dbReference>
<keyword evidence="5" id="KW-0808">Transferase</keyword>
<evidence type="ECO:0000256" key="1">
    <source>
        <dbReference type="ARBA" id="ARBA00022614"/>
    </source>
</evidence>
<keyword evidence="5" id="KW-0675">Receptor</keyword>
<evidence type="ECO:0000313" key="6">
    <source>
        <dbReference type="Proteomes" id="UP001153069"/>
    </source>
</evidence>
<dbReference type="AlphaFoldDB" id="A0A9N8DUI8"/>
<feature type="compositionally biased region" description="Basic and acidic residues" evidence="3">
    <location>
        <begin position="7"/>
        <end position="45"/>
    </location>
</feature>
<feature type="region of interest" description="Disordered" evidence="3">
    <location>
        <begin position="1"/>
        <end position="60"/>
    </location>
</feature>
<keyword evidence="1" id="KW-0433">Leucine-rich repeat</keyword>
<accession>A0A9N8DUI8</accession>
<keyword evidence="2" id="KW-0677">Repeat</keyword>
<evidence type="ECO:0000256" key="2">
    <source>
        <dbReference type="ARBA" id="ARBA00022737"/>
    </source>
</evidence>
<dbReference type="EMBL" id="CAICTM010000366">
    <property type="protein sequence ID" value="CAB9508927.1"/>
    <property type="molecule type" value="Genomic_DNA"/>
</dbReference>
<keyword evidence="6" id="KW-1185">Reference proteome</keyword>
<dbReference type="Pfam" id="PF00560">
    <property type="entry name" value="LRR_1"/>
    <property type="match status" value="1"/>
</dbReference>
<dbReference type="FunFam" id="3.80.10.10:FF:000041">
    <property type="entry name" value="LRR receptor-like serine/threonine-protein kinase ERECTA"/>
    <property type="match status" value="1"/>
</dbReference>
<proteinExistence type="predicted"/>
<keyword evidence="5" id="KW-0418">Kinase</keyword>
<sequence length="786" mass="86782">MTASGDGTKKEVKDPAVVKGDDDKSKEVEIKHAPHPCKKTEKPSEGTHSGGPVTSSNNDLDCEIPAPILLAEQFSDVPSMPAESVPIHPWIVGMGVRAASSTPGAFRSSPGLMTQRTEELSRSILQEQQQQHGREEGDQDQVYISNAEGLVEARAVDEQAVAVAFPEASTQAKSSRSQSEKPYSVLLTLAVLLMVEIILLILGLTGSFETSSSSIRPAKNTTLSTWPKEETDFLWNQLFGNLTNTSSTLQALQGPASPQSRALDWIRQDVFNQIYPQFRLRQRYALATFYYAMNGTSWTHSKNWLTAEHECAWYTADSRSITSAISHSTTYPSPCHGHDPITEDSATFVANTTTMSYDNPYYSRLWMRHNNMYGTLPEEIYWLTSLTSLDFSYNPVVAGTISTQIGQLRDLEHFKAPVYRYKGGTVGSLSSVKSVDWLHGTIPREMALLTKLRVLDVGRTGHRLSGSLPPELFTQLTSLENLLLSGNQFTGSLATEIGLLTKMQAMSIVDNAFTGMLPSELGQLSLMKYTYLSGNQFSGSIPTELGRWTDVIWLNLNNNLLSGSLPSEVGLFPIIKEFQLDNNALESKLPTEVGQLKLLRQLHVSQNQFTGTLRTELGRLTRLETLRMQGNQFSGPLVTTQDNSPLENLTKLVTLDLSSNAFSGTIPKSWAALRLLEEFDIHKNQISGSIPVALLAWGNTIRKVDLSNNDLSGSLPMELFDAWGNVTYLDVSGNEFISGTFPSAYCERTQLLRDNEFPLVFGFDCSDRLCGCNCTSCSLWTNGSSW</sequence>
<feature type="transmembrane region" description="Helical" evidence="4">
    <location>
        <begin position="183"/>
        <end position="204"/>
    </location>
</feature>
<protein>
    <submittedName>
        <fullName evidence="5">LRR receptor-like serine threonine-protein kinase</fullName>
    </submittedName>
</protein>
<organism evidence="5 6">
    <name type="scientific">Seminavis robusta</name>
    <dbReference type="NCBI Taxonomy" id="568900"/>
    <lineage>
        <taxon>Eukaryota</taxon>
        <taxon>Sar</taxon>
        <taxon>Stramenopiles</taxon>
        <taxon>Ochrophyta</taxon>
        <taxon>Bacillariophyta</taxon>
        <taxon>Bacillariophyceae</taxon>
        <taxon>Bacillariophycidae</taxon>
        <taxon>Naviculales</taxon>
        <taxon>Naviculaceae</taxon>
        <taxon>Seminavis</taxon>
    </lineage>
</organism>
<evidence type="ECO:0000256" key="4">
    <source>
        <dbReference type="SAM" id="Phobius"/>
    </source>
</evidence>
<dbReference type="SUPFAM" id="SSF52058">
    <property type="entry name" value="L domain-like"/>
    <property type="match status" value="1"/>
</dbReference>
<dbReference type="PANTHER" id="PTHR46662:SF104">
    <property type="entry name" value="GPI-ANCHORED ADHESIN-LIKE PROTEIN PGA55-RELATED"/>
    <property type="match status" value="1"/>
</dbReference>
<dbReference type="InterPro" id="IPR032675">
    <property type="entry name" value="LRR_dom_sf"/>
</dbReference>
<keyword evidence="4" id="KW-0812">Transmembrane</keyword>
<dbReference type="PANTHER" id="PTHR46662">
    <property type="entry name" value="DI-GLUCOSE BINDING PROTEIN WITH LEUCINE-RICH REPEAT DOMAIN-CONTAINING PROTEIN"/>
    <property type="match status" value="1"/>
</dbReference>
<evidence type="ECO:0000256" key="3">
    <source>
        <dbReference type="SAM" id="MobiDB-lite"/>
    </source>
</evidence>
<reference evidence="5" key="1">
    <citation type="submission" date="2020-06" db="EMBL/GenBank/DDBJ databases">
        <authorList>
            <consortium name="Plant Systems Biology data submission"/>
        </authorList>
    </citation>
    <scope>NUCLEOTIDE SEQUENCE</scope>
    <source>
        <strain evidence="5">D6</strain>
    </source>
</reference>
<evidence type="ECO:0000313" key="5">
    <source>
        <dbReference type="EMBL" id="CAB9508927.1"/>
    </source>
</evidence>
<dbReference type="GO" id="GO:0016301">
    <property type="term" value="F:kinase activity"/>
    <property type="evidence" value="ECO:0007669"/>
    <property type="project" value="UniProtKB-KW"/>
</dbReference>